<feature type="transmembrane region" description="Helical" evidence="5">
    <location>
        <begin position="97"/>
        <end position="115"/>
    </location>
</feature>
<evidence type="ECO:0000256" key="2">
    <source>
        <dbReference type="ARBA" id="ARBA00022692"/>
    </source>
</evidence>
<feature type="transmembrane region" description="Helical" evidence="5">
    <location>
        <begin position="6"/>
        <end position="25"/>
    </location>
</feature>
<feature type="transmembrane region" description="Helical" evidence="5">
    <location>
        <begin position="37"/>
        <end position="59"/>
    </location>
</feature>
<evidence type="ECO:0000256" key="4">
    <source>
        <dbReference type="ARBA" id="ARBA00023136"/>
    </source>
</evidence>
<keyword evidence="3 5" id="KW-1133">Transmembrane helix</keyword>
<feature type="transmembrane region" description="Helical" evidence="5">
    <location>
        <begin position="65"/>
        <end position="85"/>
    </location>
</feature>
<gene>
    <name evidence="6" type="ORF">UFOPK1874_00515</name>
</gene>
<organism evidence="6">
    <name type="scientific">freshwater metagenome</name>
    <dbReference type="NCBI Taxonomy" id="449393"/>
    <lineage>
        <taxon>unclassified sequences</taxon>
        <taxon>metagenomes</taxon>
        <taxon>ecological metagenomes</taxon>
    </lineage>
</organism>
<accession>A0A6J6HF72</accession>
<sequence>MTLVSRILAVLLIVACVGTGVLDFMKPAQIVQTMNRLRVPLNALPVLGAIKIAAAIGLIVGFGNIRLAEVTGACLCAYFAIATTTHTRVKDSLRDTAPAFILLVMSMLFVLTTFAR</sequence>
<dbReference type="EMBL" id="CAEZUX010000040">
    <property type="protein sequence ID" value="CAB4612332.1"/>
    <property type="molecule type" value="Genomic_DNA"/>
</dbReference>
<evidence type="ECO:0000256" key="3">
    <source>
        <dbReference type="ARBA" id="ARBA00022989"/>
    </source>
</evidence>
<protein>
    <submittedName>
        <fullName evidence="6">Unannotated protein</fullName>
    </submittedName>
</protein>
<proteinExistence type="predicted"/>
<evidence type="ECO:0000313" key="6">
    <source>
        <dbReference type="EMBL" id="CAB4612332.1"/>
    </source>
</evidence>
<reference evidence="6" key="1">
    <citation type="submission" date="2020-05" db="EMBL/GenBank/DDBJ databases">
        <authorList>
            <person name="Chiriac C."/>
            <person name="Salcher M."/>
            <person name="Ghai R."/>
            <person name="Kavagutti S V."/>
        </authorList>
    </citation>
    <scope>NUCLEOTIDE SEQUENCE</scope>
</reference>
<name>A0A6J6HF72_9ZZZZ</name>
<keyword evidence="4 5" id="KW-0472">Membrane</keyword>
<comment type="subcellular location">
    <subcellularLocation>
        <location evidence="1">Membrane</location>
        <topology evidence="1">Multi-pass membrane protein</topology>
    </subcellularLocation>
</comment>
<evidence type="ECO:0000256" key="1">
    <source>
        <dbReference type="ARBA" id="ARBA00004141"/>
    </source>
</evidence>
<dbReference type="Pfam" id="PF13564">
    <property type="entry name" value="DoxX_2"/>
    <property type="match status" value="1"/>
</dbReference>
<evidence type="ECO:0000256" key="5">
    <source>
        <dbReference type="SAM" id="Phobius"/>
    </source>
</evidence>
<dbReference type="GO" id="GO:0016020">
    <property type="term" value="C:membrane"/>
    <property type="evidence" value="ECO:0007669"/>
    <property type="project" value="UniProtKB-SubCell"/>
</dbReference>
<dbReference type="InterPro" id="IPR032808">
    <property type="entry name" value="DoxX"/>
</dbReference>
<keyword evidence="2 5" id="KW-0812">Transmembrane</keyword>
<dbReference type="AlphaFoldDB" id="A0A6J6HF72"/>